<evidence type="ECO:0000256" key="7">
    <source>
        <dbReference type="PROSITE-ProRule" id="PRU01393"/>
    </source>
</evidence>
<dbReference type="InterPro" id="IPR036959">
    <property type="entry name" value="Peptidase_C12_UCH_sf"/>
</dbReference>
<dbReference type="Pfam" id="PF01088">
    <property type="entry name" value="Peptidase_C12"/>
    <property type="match status" value="2"/>
</dbReference>
<keyword evidence="6 8" id="KW-0788">Thiol protease</keyword>
<dbReference type="Proteomes" id="UP000002748">
    <property type="component" value="Unassembled WGS sequence"/>
</dbReference>
<evidence type="ECO:0000313" key="12">
    <source>
        <dbReference type="Proteomes" id="UP000002748"/>
    </source>
</evidence>
<evidence type="ECO:0000256" key="2">
    <source>
        <dbReference type="ARBA" id="ARBA00009326"/>
    </source>
</evidence>
<keyword evidence="3 8" id="KW-0645">Protease</keyword>
<dbReference type="OrthoDB" id="427186at2759"/>
<keyword evidence="5 8" id="KW-0378">Hydrolase</keyword>
<reference evidence="11 12" key="1">
    <citation type="journal article" date="2012" name="Eukaryot. Cell">
        <title>Draft genome sequence of CBS 2479, the standard type strain of Trichosporon asahii.</title>
        <authorList>
            <person name="Yang R.Y."/>
            <person name="Li H.T."/>
            <person name="Zhu H."/>
            <person name="Zhou G.P."/>
            <person name="Wang M."/>
            <person name="Wang L."/>
        </authorList>
    </citation>
    <scope>NUCLEOTIDE SEQUENCE [LARGE SCALE GENOMIC DNA]</scope>
    <source>
        <strain evidence="12">ATCC 90039 / CBS 2479 / JCM 2466 / KCTC 7840 / NCYC 2677 / UAMH 7654</strain>
    </source>
</reference>
<comment type="caution">
    <text evidence="11">The sequence shown here is derived from an EMBL/GenBank/DDBJ whole genome shotgun (WGS) entry which is preliminary data.</text>
</comment>
<dbReference type="RefSeq" id="XP_014176785.1">
    <property type="nucleotide sequence ID" value="XM_014321310.1"/>
</dbReference>
<dbReference type="EC" id="3.4.19.12" evidence="8"/>
<name>J5Q3V0_TRIAS</name>
<evidence type="ECO:0000259" key="10">
    <source>
        <dbReference type="PROSITE" id="PS52048"/>
    </source>
</evidence>
<dbReference type="HOGENOM" id="CLU_054406_0_2_1"/>
<comment type="similarity">
    <text evidence="2 7 8">Belongs to the peptidase C12 family.</text>
</comment>
<dbReference type="KEGG" id="tasa:A1Q1_06101"/>
<dbReference type="GO" id="GO:0016579">
    <property type="term" value="P:protein deubiquitination"/>
    <property type="evidence" value="ECO:0007669"/>
    <property type="project" value="TreeGrafter"/>
</dbReference>
<feature type="domain" description="UCH catalytic" evidence="10">
    <location>
        <begin position="7"/>
        <end position="223"/>
    </location>
</feature>
<dbReference type="InterPro" id="IPR038765">
    <property type="entry name" value="Papain-like_cys_pep_sf"/>
</dbReference>
<dbReference type="Gene3D" id="3.30.1490.420">
    <property type="entry name" value="Ubiquitin carboxyl-terminal hydrolase, domain 2"/>
    <property type="match status" value="1"/>
</dbReference>
<dbReference type="GeneID" id="25989613"/>
<evidence type="ECO:0000256" key="5">
    <source>
        <dbReference type="ARBA" id="ARBA00022801"/>
    </source>
</evidence>
<dbReference type="AlphaFoldDB" id="J5Q3V0"/>
<dbReference type="PRINTS" id="PR00707">
    <property type="entry name" value="UBCTHYDRLASE"/>
</dbReference>
<comment type="catalytic activity">
    <reaction evidence="1 8">
        <text>Thiol-dependent hydrolysis of ester, thioester, amide, peptide and isopeptide bonds formed by the C-terminal Gly of ubiquitin (a 76-residue protein attached to proteins as an intracellular targeting signal).</text>
        <dbReference type="EC" id="3.4.19.12"/>
    </reaction>
</comment>
<dbReference type="Gene3D" id="3.40.532.10">
    <property type="entry name" value="Peptidase C12, ubiquitin carboxyl-terminal hydrolase"/>
    <property type="match status" value="1"/>
</dbReference>
<evidence type="ECO:0000256" key="4">
    <source>
        <dbReference type="ARBA" id="ARBA00022786"/>
    </source>
</evidence>
<comment type="caution">
    <text evidence="7">Lacks conserved residue(s) required for the propagation of feature annotation.</text>
</comment>
<accession>J5Q3V0</accession>
<dbReference type="EMBL" id="ALBS01000327">
    <property type="protein sequence ID" value="EJT45338.1"/>
    <property type="molecule type" value="Genomic_DNA"/>
</dbReference>
<dbReference type="GO" id="GO:0004843">
    <property type="term" value="F:cysteine-type deubiquitinase activity"/>
    <property type="evidence" value="ECO:0007669"/>
    <property type="project" value="UniProtKB-EC"/>
</dbReference>
<evidence type="ECO:0000256" key="6">
    <source>
        <dbReference type="ARBA" id="ARBA00022807"/>
    </source>
</evidence>
<evidence type="ECO:0000256" key="3">
    <source>
        <dbReference type="ARBA" id="ARBA00022670"/>
    </source>
</evidence>
<evidence type="ECO:0000256" key="1">
    <source>
        <dbReference type="ARBA" id="ARBA00000707"/>
    </source>
</evidence>
<dbReference type="PROSITE" id="PS52048">
    <property type="entry name" value="UCH_DOMAIN"/>
    <property type="match status" value="1"/>
</dbReference>
<gene>
    <name evidence="11" type="ORF">A1Q1_06101</name>
</gene>
<sequence>MDAMRTAETPVPSELTEQWSQPLGLPAAPLSFQDLFSLDPEFLAFIPQPVRAVLLLFPQRGALAQAREEEEKSGEHKFDGDVWWVKQTVNLQRVRLDRTPARPPEPARGQPGAGKQAGPVQAMARAKLLETSPFFESAHESASQGGQSAVPENVDVDTHFIAFIEAKNKEGDNRVVELDGGRTGPFDRGHCDDLLSDVAKIVKEKYIDRADGDINFNMIVLAGQGE</sequence>
<evidence type="ECO:0000256" key="9">
    <source>
        <dbReference type="SAM" id="MobiDB-lite"/>
    </source>
</evidence>
<dbReference type="PANTHER" id="PTHR10589:SF17">
    <property type="entry name" value="UBIQUITIN CARBOXYL-TERMINAL HYDROLASE"/>
    <property type="match status" value="1"/>
</dbReference>
<dbReference type="GO" id="GO:0006511">
    <property type="term" value="P:ubiquitin-dependent protein catabolic process"/>
    <property type="evidence" value="ECO:0007669"/>
    <property type="project" value="UniProtKB-UniRule"/>
</dbReference>
<dbReference type="PANTHER" id="PTHR10589">
    <property type="entry name" value="UBIQUITIN CARBOXYL-TERMINAL HYDROLASE"/>
    <property type="match status" value="1"/>
</dbReference>
<dbReference type="InterPro" id="IPR001578">
    <property type="entry name" value="Peptidase_C12_UCH"/>
</dbReference>
<evidence type="ECO:0000256" key="8">
    <source>
        <dbReference type="RuleBase" id="RU361215"/>
    </source>
</evidence>
<dbReference type="GO" id="GO:0005737">
    <property type="term" value="C:cytoplasm"/>
    <property type="evidence" value="ECO:0007669"/>
    <property type="project" value="TreeGrafter"/>
</dbReference>
<dbReference type="SUPFAM" id="SSF54001">
    <property type="entry name" value="Cysteine proteinases"/>
    <property type="match status" value="1"/>
</dbReference>
<keyword evidence="4 8" id="KW-0833">Ubl conjugation pathway</keyword>
<organism evidence="11 12">
    <name type="scientific">Trichosporon asahii var. asahii (strain ATCC 90039 / CBS 2479 / JCM 2466 / KCTC 7840 / NBRC 103889/ NCYC 2677 / UAMH 7654)</name>
    <name type="common">Yeast</name>
    <dbReference type="NCBI Taxonomy" id="1186058"/>
    <lineage>
        <taxon>Eukaryota</taxon>
        <taxon>Fungi</taxon>
        <taxon>Dikarya</taxon>
        <taxon>Basidiomycota</taxon>
        <taxon>Agaricomycotina</taxon>
        <taxon>Tremellomycetes</taxon>
        <taxon>Trichosporonales</taxon>
        <taxon>Trichosporonaceae</taxon>
        <taxon>Trichosporon</taxon>
    </lineage>
</organism>
<dbReference type="VEuPathDB" id="FungiDB:A1Q1_06101"/>
<protein>
    <recommendedName>
        <fullName evidence="8">Ubiquitin carboxyl-terminal hydrolase</fullName>
        <ecNumber evidence="8">3.4.19.12</ecNumber>
    </recommendedName>
</protein>
<evidence type="ECO:0000313" key="11">
    <source>
        <dbReference type="EMBL" id="EJT45338.1"/>
    </source>
</evidence>
<feature type="region of interest" description="Disordered" evidence="9">
    <location>
        <begin position="98"/>
        <end position="120"/>
    </location>
</feature>
<proteinExistence type="inferred from homology"/>